<dbReference type="InterPro" id="IPR029058">
    <property type="entry name" value="AB_hydrolase_fold"/>
</dbReference>
<dbReference type="RefSeq" id="WP_368496808.1">
    <property type="nucleotide sequence ID" value="NZ_CP162511.1"/>
</dbReference>
<dbReference type="Pfam" id="PF00561">
    <property type="entry name" value="Abhydrolase_1"/>
    <property type="match status" value="1"/>
</dbReference>
<feature type="domain" description="AB hydrolase-1" evidence="2">
    <location>
        <begin position="32"/>
        <end position="133"/>
    </location>
</feature>
<dbReference type="PANTHER" id="PTHR43798:SF31">
    <property type="entry name" value="AB HYDROLASE SUPERFAMILY PROTEIN YCLE"/>
    <property type="match status" value="1"/>
</dbReference>
<keyword evidence="1 3" id="KW-0378">Hydrolase</keyword>
<dbReference type="AlphaFoldDB" id="A0AB39BE07"/>
<evidence type="ECO:0000313" key="3">
    <source>
        <dbReference type="EMBL" id="XDI04408.1"/>
    </source>
</evidence>
<dbReference type="Gene3D" id="3.40.50.1820">
    <property type="entry name" value="alpha/beta hydrolase"/>
    <property type="match status" value="1"/>
</dbReference>
<dbReference type="GO" id="GO:0016787">
    <property type="term" value="F:hydrolase activity"/>
    <property type="evidence" value="ECO:0007669"/>
    <property type="project" value="UniProtKB-KW"/>
</dbReference>
<name>A0AB39BE07_9MICO</name>
<gene>
    <name evidence="3" type="ORF">ABFY20_13845</name>
</gene>
<organism evidence="3">
    <name type="scientific">Herbiconiux sp. A18JL235</name>
    <dbReference type="NCBI Taxonomy" id="3152363"/>
    <lineage>
        <taxon>Bacteria</taxon>
        <taxon>Bacillati</taxon>
        <taxon>Actinomycetota</taxon>
        <taxon>Actinomycetes</taxon>
        <taxon>Micrococcales</taxon>
        <taxon>Microbacteriaceae</taxon>
        <taxon>Herbiconiux</taxon>
    </lineage>
</organism>
<sequence>MDFVTSPTGGTRIAYRVTAATTPTVTAAPPALLVHGTALSQAIWRGFGYLRELAADRPVVTVDLRGHGRSDKPRGIHDYAMQHFVDDVIALLDHLGLDRVHYAGYSLGGRLGFSLAAEHPQRLASFASIAGAPGTGSGVFDRVFFPDSIAALERGGVELFLEEWAAASGHDIDPATRGAFLANDAAALAAYMRAAEQAERVEDAAIAALPMPVLLVAGTRDRPRLTAAEHVRALLPEARLLLVEGADHGSTPRRPEVAPALREFFAAVDAAAASA</sequence>
<protein>
    <submittedName>
        <fullName evidence="3">Alpha/beta fold hydrolase</fullName>
    </submittedName>
</protein>
<dbReference type="PANTHER" id="PTHR43798">
    <property type="entry name" value="MONOACYLGLYCEROL LIPASE"/>
    <property type="match status" value="1"/>
</dbReference>
<dbReference type="InterPro" id="IPR050266">
    <property type="entry name" value="AB_hydrolase_sf"/>
</dbReference>
<evidence type="ECO:0000256" key="1">
    <source>
        <dbReference type="ARBA" id="ARBA00022801"/>
    </source>
</evidence>
<dbReference type="GO" id="GO:0016020">
    <property type="term" value="C:membrane"/>
    <property type="evidence" value="ECO:0007669"/>
    <property type="project" value="TreeGrafter"/>
</dbReference>
<proteinExistence type="predicted"/>
<dbReference type="SUPFAM" id="SSF53474">
    <property type="entry name" value="alpha/beta-Hydrolases"/>
    <property type="match status" value="1"/>
</dbReference>
<evidence type="ECO:0000259" key="2">
    <source>
        <dbReference type="Pfam" id="PF00561"/>
    </source>
</evidence>
<dbReference type="InterPro" id="IPR000073">
    <property type="entry name" value="AB_hydrolase_1"/>
</dbReference>
<reference evidence="3" key="1">
    <citation type="submission" date="2024-05" db="EMBL/GenBank/DDBJ databases">
        <title>Herbiconiux sp. A18JL235.</title>
        <authorList>
            <person name="Zhang G."/>
        </authorList>
    </citation>
    <scope>NUCLEOTIDE SEQUENCE</scope>
    <source>
        <strain evidence="3">A18JL235</strain>
    </source>
</reference>
<accession>A0AB39BE07</accession>
<dbReference type="EMBL" id="CP162511">
    <property type="protein sequence ID" value="XDI04408.1"/>
    <property type="molecule type" value="Genomic_DNA"/>
</dbReference>